<dbReference type="RefSeq" id="WP_011513281.1">
    <property type="nucleotide sequence ID" value="NC_007969.1"/>
</dbReference>
<dbReference type="Pfam" id="PF07728">
    <property type="entry name" value="AAA_5"/>
    <property type="match status" value="1"/>
</dbReference>
<dbReference type="REBASE" id="12277">
    <property type="entry name" value="PcrKMcrBC2P"/>
</dbReference>
<dbReference type="GO" id="GO:0016887">
    <property type="term" value="F:ATP hydrolysis activity"/>
    <property type="evidence" value="ECO:0007669"/>
    <property type="project" value="InterPro"/>
</dbReference>
<feature type="domain" description="AAA+ ATPase" evidence="1">
    <location>
        <begin position="544"/>
        <end position="708"/>
    </location>
</feature>
<dbReference type="AlphaFoldDB" id="Q1QC83"/>
<dbReference type="KEGG" id="pcr:Pcryo_0939"/>
<dbReference type="InterPro" id="IPR052934">
    <property type="entry name" value="Methyl-DNA_Rec/Restrict_Enz"/>
</dbReference>
<accession>Q1QC83</accession>
<dbReference type="InterPro" id="IPR003593">
    <property type="entry name" value="AAA+_ATPase"/>
</dbReference>
<proteinExistence type="predicted"/>
<organism evidence="2 3">
    <name type="scientific">Psychrobacter cryohalolentis (strain ATCC BAA-1226 / DSM 17306 / VKM B-2378 / K5)</name>
    <dbReference type="NCBI Taxonomy" id="335284"/>
    <lineage>
        <taxon>Bacteria</taxon>
        <taxon>Pseudomonadati</taxon>
        <taxon>Pseudomonadota</taxon>
        <taxon>Gammaproteobacteria</taxon>
        <taxon>Moraxellales</taxon>
        <taxon>Moraxellaceae</taxon>
        <taxon>Psychrobacter</taxon>
    </lineage>
</organism>
<protein>
    <submittedName>
        <fullName evidence="2">ATPase associated with various cellular activities, AAA_5</fullName>
    </submittedName>
</protein>
<reference evidence="2" key="1">
    <citation type="submission" date="2006-03" db="EMBL/GenBank/DDBJ databases">
        <title>Complete sequence of chromosome of Psychrobacter cryohalolentis K5.</title>
        <authorList>
            <consortium name="US DOE Joint Genome Institute"/>
            <person name="Copeland A."/>
            <person name="Lucas S."/>
            <person name="Lapidus A."/>
            <person name="Barry K."/>
            <person name="Detter J.C."/>
            <person name="Glavina del Rio T."/>
            <person name="Hammon N."/>
            <person name="Israni S."/>
            <person name="Dalin E."/>
            <person name="Tice H."/>
            <person name="Pitluck S."/>
            <person name="Brettin T."/>
            <person name="Bruce D."/>
            <person name="Han C."/>
            <person name="Tapia R."/>
            <person name="Sims D.R."/>
            <person name="Gilna P."/>
            <person name="Schmutz J."/>
            <person name="Larimer F."/>
            <person name="Land M."/>
            <person name="Hauser L."/>
            <person name="Kyrpides N."/>
            <person name="Kim E."/>
            <person name="Richardson P."/>
        </authorList>
    </citation>
    <scope>NUCLEOTIDE SEQUENCE</scope>
    <source>
        <strain evidence="2">K5</strain>
    </source>
</reference>
<dbReference type="GO" id="GO:0005524">
    <property type="term" value="F:ATP binding"/>
    <property type="evidence" value="ECO:0007669"/>
    <property type="project" value="InterPro"/>
</dbReference>
<dbReference type="InterPro" id="IPR036388">
    <property type="entry name" value="WH-like_DNA-bd_sf"/>
</dbReference>
<dbReference type="SMART" id="SM00382">
    <property type="entry name" value="AAA"/>
    <property type="match status" value="1"/>
</dbReference>
<dbReference type="InterPro" id="IPR027417">
    <property type="entry name" value="P-loop_NTPase"/>
</dbReference>
<dbReference type="SUPFAM" id="SSF52540">
    <property type="entry name" value="P-loop containing nucleoside triphosphate hydrolases"/>
    <property type="match status" value="1"/>
</dbReference>
<dbReference type="PANTHER" id="PTHR37291">
    <property type="entry name" value="5-METHYLCYTOSINE-SPECIFIC RESTRICTION ENZYME B"/>
    <property type="match status" value="1"/>
</dbReference>
<dbReference type="InterPro" id="IPR011704">
    <property type="entry name" value="ATPase_dyneun-rel_AAA"/>
</dbReference>
<dbReference type="HOGENOM" id="CLU_008747_1_1_6"/>
<dbReference type="PANTHER" id="PTHR37291:SF1">
    <property type="entry name" value="TYPE IV METHYL-DIRECTED RESTRICTION ENZYME ECOKMCRB SUBUNIT"/>
    <property type="match status" value="1"/>
</dbReference>
<gene>
    <name evidence="2" type="ordered locus">Pcryo_0939</name>
</gene>
<dbReference type="eggNOG" id="COG2256">
    <property type="taxonomic scope" value="Bacteria"/>
</dbReference>
<evidence type="ECO:0000313" key="3">
    <source>
        <dbReference type="Proteomes" id="UP000002425"/>
    </source>
</evidence>
<dbReference type="EMBL" id="CP000323">
    <property type="protein sequence ID" value="ABE74720.1"/>
    <property type="molecule type" value="Genomic_DNA"/>
</dbReference>
<dbReference type="eggNOG" id="COG1401">
    <property type="taxonomic scope" value="Bacteria"/>
</dbReference>
<name>Q1QC83_PSYCK</name>
<dbReference type="Gene3D" id="1.10.10.10">
    <property type="entry name" value="Winged helix-like DNA-binding domain superfamily/Winged helix DNA-binding domain"/>
    <property type="match status" value="1"/>
</dbReference>
<dbReference type="STRING" id="335284.Pcryo_0939"/>
<dbReference type="Proteomes" id="UP000002425">
    <property type="component" value="Chromosome"/>
</dbReference>
<dbReference type="CDD" id="cd00009">
    <property type="entry name" value="AAA"/>
    <property type="match status" value="1"/>
</dbReference>
<evidence type="ECO:0000259" key="1">
    <source>
        <dbReference type="SMART" id="SM00382"/>
    </source>
</evidence>
<sequence>MMTENFEAIDVNSYWFVGAVYNGIDQTSRFVETGIWEVNPEANQIDSVKSIEAGDRIAIKSTYTRKNELPFDNRGHTVSVMLIKAIGTVIENVGDGNLLKVDWDNSFIAKEWYFFTSRNTVWRVIPETALRVNLIDFAFDGKAQDIDMFRNNPYWLERFGDSPSEHSAFEWTTFYEEMASKLLAFRYRRDELVTGIHKISETSNVMSILNDQYEEGVEGGLLKDICPFTVMALFNRGITDDNRKIIAKALAELLDLTEPVPESFDGIPIVNNQRTWFFSYSYKRHPDDIDILWEVFAQAIAFADLDGEIEDDRFQFMAAYDKATHCHRVGWNLTMGLYWIRPWKFLTLDRQSQEYINKKLDIEINKNGPKARCDANDYLKLLESFETRFLEETYPVHSFPELSLVADKYQPNDLEKISKNNWKYIIPSQVKQLCHDKQFNEFTVDEFLKRFTKDLEQRYPKNSDVKRDIKYVLREMAKNGSLESLSKGVYRLLNVNMTSDLDVSTYSELDIQTVPDTYSATNITSDGCFLPKAKIEMILKRFRAKKNLILQGPPGTGKTWLAKRLAFALMGQRDDSKIRAVQFHPNLSYEDFIRGWRPSGEGKLTLVDGPFMEMIKAAIDDPESKYVIVIEEINRGNPAQVFGEMLTLLETDKRTPDEALELSYRKFDGERVYIPSNLYVIGTMNIADRSLALVDLALRRRFAFIDLEPTLGKPWHDWVQSKNGIDSTILNAIDSRIRALNEDIAADTSLGAQFQIGHSYVTPAVGMNITDAKEWFSEVVQTEIGPLLDEYWFDDLEKSQKAQKRLIEGL</sequence>
<keyword evidence="3" id="KW-1185">Reference proteome</keyword>
<evidence type="ECO:0000313" key="2">
    <source>
        <dbReference type="EMBL" id="ABE74720.1"/>
    </source>
</evidence>
<dbReference type="Gene3D" id="3.40.50.300">
    <property type="entry name" value="P-loop containing nucleotide triphosphate hydrolases"/>
    <property type="match status" value="1"/>
</dbReference>